<reference evidence="1" key="1">
    <citation type="submission" date="2022-11" db="EMBL/GenBank/DDBJ databases">
        <authorList>
            <person name="Petersen C."/>
        </authorList>
    </citation>
    <scope>NUCLEOTIDE SEQUENCE</scope>
    <source>
        <strain evidence="1">IBT 16849</strain>
    </source>
</reference>
<dbReference type="Proteomes" id="UP001150879">
    <property type="component" value="Unassembled WGS sequence"/>
</dbReference>
<evidence type="ECO:0000313" key="2">
    <source>
        <dbReference type="Proteomes" id="UP001150879"/>
    </source>
</evidence>
<gene>
    <name evidence="1" type="ORF">N7472_010572</name>
</gene>
<dbReference type="EMBL" id="JAPQKP010000006">
    <property type="protein sequence ID" value="KAJ5185732.1"/>
    <property type="molecule type" value="Genomic_DNA"/>
</dbReference>
<dbReference type="AlphaFoldDB" id="A0A9W9IX23"/>
<comment type="caution">
    <text evidence="1">The sequence shown here is derived from an EMBL/GenBank/DDBJ whole genome shotgun (WGS) entry which is preliminary data.</text>
</comment>
<evidence type="ECO:0000313" key="1">
    <source>
        <dbReference type="EMBL" id="KAJ5185732.1"/>
    </source>
</evidence>
<name>A0A9W9IX23_9EURO</name>
<accession>A0A9W9IX23</accession>
<protein>
    <submittedName>
        <fullName evidence="1">Uncharacterized protein</fullName>
    </submittedName>
</protein>
<reference evidence="1" key="2">
    <citation type="journal article" date="2023" name="IMA Fungus">
        <title>Comparative genomic study of the Penicillium genus elucidates a diverse pangenome and 15 lateral gene transfer events.</title>
        <authorList>
            <person name="Petersen C."/>
            <person name="Sorensen T."/>
            <person name="Nielsen M.R."/>
            <person name="Sondergaard T.E."/>
            <person name="Sorensen J.L."/>
            <person name="Fitzpatrick D.A."/>
            <person name="Frisvad J.C."/>
            <person name="Nielsen K.L."/>
        </authorList>
    </citation>
    <scope>NUCLEOTIDE SEQUENCE</scope>
    <source>
        <strain evidence="1">IBT 16849</strain>
    </source>
</reference>
<organism evidence="1 2">
    <name type="scientific">Penicillium cf. griseofulvum</name>
    <dbReference type="NCBI Taxonomy" id="2972120"/>
    <lineage>
        <taxon>Eukaryota</taxon>
        <taxon>Fungi</taxon>
        <taxon>Dikarya</taxon>
        <taxon>Ascomycota</taxon>
        <taxon>Pezizomycotina</taxon>
        <taxon>Eurotiomycetes</taxon>
        <taxon>Eurotiomycetidae</taxon>
        <taxon>Eurotiales</taxon>
        <taxon>Aspergillaceae</taxon>
        <taxon>Penicillium</taxon>
    </lineage>
</organism>
<sequence>MVVSKPVKVNGVSGTLDAFQRPVRWILTSSFPSPSGTARTVEHMIIISPYEANCLLPDIRRSKCVTLHQYAPRQNFAFGSLDKLSLYNVPEDSGTIEIPDELRMQLNLFAGQLYLESYAEYQRLCAFLGVASVATSGDICVDTHGFIESEDNKGSAFRQSPIEFLKVLMSQIRKDAQDIDKTHVGRILNGLLLFPSDFADLA</sequence>
<proteinExistence type="predicted"/>
<keyword evidence="2" id="KW-1185">Reference proteome</keyword>